<dbReference type="AlphaFoldDB" id="A0A1D1ULQ0"/>
<keyword evidence="2" id="KW-1185">Reference proteome</keyword>
<evidence type="ECO:0000313" key="1">
    <source>
        <dbReference type="EMBL" id="GAU90659.1"/>
    </source>
</evidence>
<organism evidence="1 2">
    <name type="scientific">Ramazzottius varieornatus</name>
    <name type="common">Water bear</name>
    <name type="synonym">Tardigrade</name>
    <dbReference type="NCBI Taxonomy" id="947166"/>
    <lineage>
        <taxon>Eukaryota</taxon>
        <taxon>Metazoa</taxon>
        <taxon>Ecdysozoa</taxon>
        <taxon>Tardigrada</taxon>
        <taxon>Eutardigrada</taxon>
        <taxon>Parachela</taxon>
        <taxon>Hypsibioidea</taxon>
        <taxon>Ramazzottiidae</taxon>
        <taxon>Ramazzottius</taxon>
    </lineage>
</organism>
<proteinExistence type="predicted"/>
<name>A0A1D1ULQ0_RAMVA</name>
<comment type="caution">
    <text evidence="1">The sequence shown here is derived from an EMBL/GenBank/DDBJ whole genome shotgun (WGS) entry which is preliminary data.</text>
</comment>
<evidence type="ECO:0000313" key="2">
    <source>
        <dbReference type="Proteomes" id="UP000186922"/>
    </source>
</evidence>
<protein>
    <submittedName>
        <fullName evidence="1">Uncharacterized protein</fullName>
    </submittedName>
</protein>
<accession>A0A1D1ULQ0</accession>
<gene>
    <name evidence="1" type="primary">RvY_03045-1</name>
    <name evidence="1" type="synonym">RvY_03045.1</name>
    <name evidence="1" type="ORF">RvY_03045</name>
</gene>
<dbReference type="EMBL" id="BDGG01000001">
    <property type="protein sequence ID" value="GAU90659.1"/>
    <property type="molecule type" value="Genomic_DNA"/>
</dbReference>
<dbReference type="Proteomes" id="UP000186922">
    <property type="component" value="Unassembled WGS sequence"/>
</dbReference>
<reference evidence="1 2" key="1">
    <citation type="journal article" date="2016" name="Nat. Commun.">
        <title>Extremotolerant tardigrade genome and improved radiotolerance of human cultured cells by tardigrade-unique protein.</title>
        <authorList>
            <person name="Hashimoto T."/>
            <person name="Horikawa D.D."/>
            <person name="Saito Y."/>
            <person name="Kuwahara H."/>
            <person name="Kozuka-Hata H."/>
            <person name="Shin-I T."/>
            <person name="Minakuchi Y."/>
            <person name="Ohishi K."/>
            <person name="Motoyama A."/>
            <person name="Aizu T."/>
            <person name="Enomoto A."/>
            <person name="Kondo K."/>
            <person name="Tanaka S."/>
            <person name="Hara Y."/>
            <person name="Koshikawa S."/>
            <person name="Sagara H."/>
            <person name="Miura T."/>
            <person name="Yokobori S."/>
            <person name="Miyagawa K."/>
            <person name="Suzuki Y."/>
            <person name="Kubo T."/>
            <person name="Oyama M."/>
            <person name="Kohara Y."/>
            <person name="Fujiyama A."/>
            <person name="Arakawa K."/>
            <person name="Katayama T."/>
            <person name="Toyoda A."/>
            <person name="Kunieda T."/>
        </authorList>
    </citation>
    <scope>NUCLEOTIDE SEQUENCE [LARGE SCALE GENOMIC DNA]</scope>
    <source>
        <strain evidence="1 2">YOKOZUNA-1</strain>
    </source>
</reference>
<sequence length="98" mass="10654">MAIMKNIVAAANLNCKINLANWRQCGKLMLLQFIKLAEAGVAAGSEVSEWARLAGGPHMESLWPGTQRESLIAGPPQDRRVGVHLSLSPTQTHRTPQL</sequence>